<dbReference type="InterPro" id="IPR011234">
    <property type="entry name" value="Fumarylacetoacetase-like_C"/>
</dbReference>
<dbReference type="Gene3D" id="3.90.850.10">
    <property type="entry name" value="Fumarylacetoacetase-like, C-terminal domain"/>
    <property type="match status" value="1"/>
</dbReference>
<dbReference type="Proteomes" id="UP000288429">
    <property type="component" value="Unassembled WGS sequence"/>
</dbReference>
<evidence type="ECO:0000313" key="4">
    <source>
        <dbReference type="EMBL" id="RSL91897.1"/>
    </source>
</evidence>
<dbReference type="AlphaFoldDB" id="A0A428SQ47"/>
<dbReference type="PANTHER" id="PTHR11820">
    <property type="entry name" value="ACYLPYRUVASE"/>
    <property type="match status" value="1"/>
</dbReference>
<accession>A0A428SQ47</accession>
<dbReference type="SUPFAM" id="SSF56529">
    <property type="entry name" value="FAH"/>
    <property type="match status" value="1"/>
</dbReference>
<proteinExistence type="inferred from homology"/>
<dbReference type="PANTHER" id="PTHR11820:SF100">
    <property type="entry name" value="FUMARYLACETOACETATE HYDROLASE FAMILY PROTEIN (AFU_ORTHOLOGUE AFUA_4G01490)"/>
    <property type="match status" value="1"/>
</dbReference>
<evidence type="ECO:0000259" key="3">
    <source>
        <dbReference type="Pfam" id="PF01557"/>
    </source>
</evidence>
<sequence>MSRSTTNILWNRLVRFRPKDDAGRILWGEPILENEQDDVAKVADEGKLRAQVLQGDNFVDAKASGQTEMVGQLLGPLSPRDVSSNLINHSSRNRAPPTTCLTIFTKPGPSVADYNEDIPIPVIAQEQSKYEGQLVVVIGKDAKNVKEEDALDYVGAYMVGNDVSASLVSPAILGAADDLELKALVNVEVRQQTNTSDLYLGVRNLIAFCS</sequence>
<reference evidence="4 5" key="1">
    <citation type="submission" date="2017-06" db="EMBL/GenBank/DDBJ databases">
        <title>Cmopartive genomic analysis of Ambrosia Fusariam Clade fungi.</title>
        <authorList>
            <person name="Stajich J.E."/>
            <person name="Carrillo J."/>
            <person name="Kijimoto T."/>
            <person name="Eskalen A."/>
            <person name="O'Donnell K."/>
            <person name="Kasson M."/>
        </authorList>
    </citation>
    <scope>NUCLEOTIDE SEQUENCE [LARGE SCALE GENOMIC DNA]</scope>
    <source>
        <strain evidence="4 5">NRRL 20438</strain>
    </source>
</reference>
<protein>
    <recommendedName>
        <fullName evidence="3">Fumarylacetoacetase-like C-terminal domain-containing protein</fullName>
    </recommendedName>
</protein>
<evidence type="ECO:0000256" key="1">
    <source>
        <dbReference type="ARBA" id="ARBA00010211"/>
    </source>
</evidence>
<dbReference type="InterPro" id="IPR036663">
    <property type="entry name" value="Fumarylacetoacetase_C_sf"/>
</dbReference>
<dbReference type="GO" id="GO:0003824">
    <property type="term" value="F:catalytic activity"/>
    <property type="evidence" value="ECO:0007669"/>
    <property type="project" value="InterPro"/>
</dbReference>
<gene>
    <name evidence="4" type="ORF">CDV31_015373</name>
</gene>
<organism evidence="4 5">
    <name type="scientific">Fusarium ambrosium</name>
    <dbReference type="NCBI Taxonomy" id="131363"/>
    <lineage>
        <taxon>Eukaryota</taxon>
        <taxon>Fungi</taxon>
        <taxon>Dikarya</taxon>
        <taxon>Ascomycota</taxon>
        <taxon>Pezizomycotina</taxon>
        <taxon>Sordariomycetes</taxon>
        <taxon>Hypocreomycetidae</taxon>
        <taxon>Hypocreales</taxon>
        <taxon>Nectriaceae</taxon>
        <taxon>Fusarium</taxon>
        <taxon>Fusarium solani species complex</taxon>
    </lineage>
</organism>
<feature type="domain" description="Fumarylacetoacetase-like C-terminal" evidence="3">
    <location>
        <begin position="93"/>
        <end position="165"/>
    </location>
</feature>
<keyword evidence="5" id="KW-1185">Reference proteome</keyword>
<comment type="caution">
    <text evidence="4">The sequence shown here is derived from an EMBL/GenBank/DDBJ whole genome shotgun (WGS) entry which is preliminary data.</text>
</comment>
<evidence type="ECO:0000256" key="2">
    <source>
        <dbReference type="ARBA" id="ARBA00022723"/>
    </source>
</evidence>
<dbReference type="Pfam" id="PF01557">
    <property type="entry name" value="FAA_hydrolase"/>
    <property type="match status" value="1"/>
</dbReference>
<comment type="similarity">
    <text evidence="1">Belongs to the FAH family.</text>
</comment>
<dbReference type="GO" id="GO:0046872">
    <property type="term" value="F:metal ion binding"/>
    <property type="evidence" value="ECO:0007669"/>
    <property type="project" value="UniProtKB-KW"/>
</dbReference>
<keyword evidence="2" id="KW-0479">Metal-binding</keyword>
<name>A0A428SQ47_9HYPO</name>
<dbReference type="EMBL" id="NIZV01000400">
    <property type="protein sequence ID" value="RSL91897.1"/>
    <property type="molecule type" value="Genomic_DNA"/>
</dbReference>
<evidence type="ECO:0000313" key="5">
    <source>
        <dbReference type="Proteomes" id="UP000288429"/>
    </source>
</evidence>